<gene>
    <name evidence="1" type="ORF">LPLAT_LOCUS12109</name>
</gene>
<accession>A0AAV2P2F3</accession>
<evidence type="ECO:0000313" key="2">
    <source>
        <dbReference type="Proteomes" id="UP001497644"/>
    </source>
</evidence>
<organism evidence="1 2">
    <name type="scientific">Lasius platythorax</name>
    <dbReference type="NCBI Taxonomy" id="488582"/>
    <lineage>
        <taxon>Eukaryota</taxon>
        <taxon>Metazoa</taxon>
        <taxon>Ecdysozoa</taxon>
        <taxon>Arthropoda</taxon>
        <taxon>Hexapoda</taxon>
        <taxon>Insecta</taxon>
        <taxon>Pterygota</taxon>
        <taxon>Neoptera</taxon>
        <taxon>Endopterygota</taxon>
        <taxon>Hymenoptera</taxon>
        <taxon>Apocrita</taxon>
        <taxon>Aculeata</taxon>
        <taxon>Formicoidea</taxon>
        <taxon>Formicidae</taxon>
        <taxon>Formicinae</taxon>
        <taxon>Lasius</taxon>
        <taxon>Lasius</taxon>
    </lineage>
</organism>
<dbReference type="EMBL" id="OZ034830">
    <property type="protein sequence ID" value="CAL1686783.1"/>
    <property type="molecule type" value="Genomic_DNA"/>
</dbReference>
<sequence length="71" mass="8062">MNDGYMAPNVPPSPYRRYKSSLAEPTVFNVADTLRVLPFFVSPFALSSRHGAIDEIKSRRFGRFELEPIVC</sequence>
<reference evidence="1" key="1">
    <citation type="submission" date="2024-04" db="EMBL/GenBank/DDBJ databases">
        <authorList>
            <consortium name="Molecular Ecology Group"/>
        </authorList>
    </citation>
    <scope>NUCLEOTIDE SEQUENCE</scope>
</reference>
<evidence type="ECO:0000313" key="1">
    <source>
        <dbReference type="EMBL" id="CAL1686783.1"/>
    </source>
</evidence>
<protein>
    <submittedName>
        <fullName evidence="1">Uncharacterized protein</fullName>
    </submittedName>
</protein>
<keyword evidence="2" id="KW-1185">Reference proteome</keyword>
<dbReference type="AlphaFoldDB" id="A0AAV2P2F3"/>
<proteinExistence type="predicted"/>
<name>A0AAV2P2F3_9HYME</name>
<dbReference type="Proteomes" id="UP001497644">
    <property type="component" value="Chromosome 7"/>
</dbReference>